<feature type="transmembrane region" description="Helical" evidence="6">
    <location>
        <begin position="192"/>
        <end position="211"/>
    </location>
</feature>
<organism evidence="8 9">
    <name type="scientific">Periconia macrospinosa</name>
    <dbReference type="NCBI Taxonomy" id="97972"/>
    <lineage>
        <taxon>Eukaryota</taxon>
        <taxon>Fungi</taxon>
        <taxon>Dikarya</taxon>
        <taxon>Ascomycota</taxon>
        <taxon>Pezizomycotina</taxon>
        <taxon>Dothideomycetes</taxon>
        <taxon>Pleosporomycetidae</taxon>
        <taxon>Pleosporales</taxon>
        <taxon>Massarineae</taxon>
        <taxon>Periconiaceae</taxon>
        <taxon>Periconia</taxon>
    </lineage>
</organism>
<evidence type="ECO:0000256" key="6">
    <source>
        <dbReference type="SAM" id="Phobius"/>
    </source>
</evidence>
<protein>
    <recommendedName>
        <fullName evidence="7">Rhodopsin domain-containing protein</fullName>
    </recommendedName>
</protein>
<evidence type="ECO:0000256" key="4">
    <source>
        <dbReference type="ARBA" id="ARBA00023136"/>
    </source>
</evidence>
<feature type="transmembrane region" description="Helical" evidence="6">
    <location>
        <begin position="12"/>
        <end position="34"/>
    </location>
</feature>
<feature type="transmembrane region" description="Helical" evidence="6">
    <location>
        <begin position="223"/>
        <end position="244"/>
    </location>
</feature>
<reference evidence="8 9" key="1">
    <citation type="journal article" date="2018" name="Sci. Rep.">
        <title>Comparative genomics provides insights into the lifestyle and reveals functional heterogeneity of dark septate endophytic fungi.</title>
        <authorList>
            <person name="Knapp D.G."/>
            <person name="Nemeth J.B."/>
            <person name="Barry K."/>
            <person name="Hainaut M."/>
            <person name="Henrissat B."/>
            <person name="Johnson J."/>
            <person name="Kuo A."/>
            <person name="Lim J.H.P."/>
            <person name="Lipzen A."/>
            <person name="Nolan M."/>
            <person name="Ohm R.A."/>
            <person name="Tamas L."/>
            <person name="Grigoriev I.V."/>
            <person name="Spatafora J.W."/>
            <person name="Nagy L.G."/>
            <person name="Kovacs G.M."/>
        </authorList>
    </citation>
    <scope>NUCLEOTIDE SEQUENCE [LARGE SCALE GENOMIC DNA]</scope>
    <source>
        <strain evidence="8 9">DSE2036</strain>
    </source>
</reference>
<keyword evidence="9" id="KW-1185">Reference proteome</keyword>
<dbReference type="GO" id="GO:0016020">
    <property type="term" value="C:membrane"/>
    <property type="evidence" value="ECO:0007669"/>
    <property type="project" value="UniProtKB-SubCell"/>
</dbReference>
<comment type="similarity">
    <text evidence="5">Belongs to the SAT4 family.</text>
</comment>
<evidence type="ECO:0000313" key="8">
    <source>
        <dbReference type="EMBL" id="PVH95106.1"/>
    </source>
</evidence>
<dbReference type="AlphaFoldDB" id="A0A2V1DAF2"/>
<sequence length="364" mass="40735">MADSVGRLSKTVFIGTSSALLGLSLISSLVRFYIRFYLQREIGWDDAFLIIGLCCLVSGMAMLLTVIDVMYESESLAFADARSISAINFMELIPNIIRYKRMSAAALSLLWCSICCVKFSFLALFKRMIRQMPVITRYWWFALVFNIAAWVYGVLSYFVSCPYFTEANVFKAIQCVQPAGLTLTVNIATSQMILDIVGDLFILVIPVILIWQIRVRWTQKIAISLTLCLTVIMVAVTITRIAGLKWKGKLDYVWESYFIAIAAEIGLVLGAITAFRALYVSKAKGRQVQKTTITFNWYRKGNSALLNAFGTRNGKGDSGVEPNEKRNRILPNAIPNATMTGVRTFMEENGRSTASDSTDGKERI</sequence>
<dbReference type="Proteomes" id="UP000244855">
    <property type="component" value="Unassembled WGS sequence"/>
</dbReference>
<evidence type="ECO:0000256" key="3">
    <source>
        <dbReference type="ARBA" id="ARBA00022989"/>
    </source>
</evidence>
<dbReference type="InterPro" id="IPR052337">
    <property type="entry name" value="SAT4-like"/>
</dbReference>
<feature type="transmembrane region" description="Helical" evidence="6">
    <location>
        <begin position="256"/>
        <end position="279"/>
    </location>
</feature>
<name>A0A2V1DAF2_9PLEO</name>
<comment type="subcellular location">
    <subcellularLocation>
        <location evidence="1">Membrane</location>
        <topology evidence="1">Multi-pass membrane protein</topology>
    </subcellularLocation>
</comment>
<dbReference type="EMBL" id="KZ805508">
    <property type="protein sequence ID" value="PVH95106.1"/>
    <property type="molecule type" value="Genomic_DNA"/>
</dbReference>
<feature type="transmembrane region" description="Helical" evidence="6">
    <location>
        <begin position="137"/>
        <end position="159"/>
    </location>
</feature>
<feature type="transmembrane region" description="Helical" evidence="6">
    <location>
        <begin position="104"/>
        <end position="125"/>
    </location>
</feature>
<gene>
    <name evidence="8" type="ORF">DM02DRAFT_571731</name>
</gene>
<dbReference type="PANTHER" id="PTHR33048">
    <property type="entry name" value="PTH11-LIKE INTEGRAL MEMBRANE PROTEIN (AFU_ORTHOLOGUE AFUA_5G11245)"/>
    <property type="match status" value="1"/>
</dbReference>
<evidence type="ECO:0000256" key="5">
    <source>
        <dbReference type="ARBA" id="ARBA00038359"/>
    </source>
</evidence>
<evidence type="ECO:0000259" key="7">
    <source>
        <dbReference type="Pfam" id="PF20684"/>
    </source>
</evidence>
<keyword evidence="4 6" id="KW-0472">Membrane</keyword>
<feature type="transmembrane region" description="Helical" evidence="6">
    <location>
        <begin position="46"/>
        <end position="67"/>
    </location>
</feature>
<dbReference type="Pfam" id="PF20684">
    <property type="entry name" value="Fung_rhodopsin"/>
    <property type="match status" value="1"/>
</dbReference>
<dbReference type="InterPro" id="IPR049326">
    <property type="entry name" value="Rhodopsin_dom_fungi"/>
</dbReference>
<evidence type="ECO:0000256" key="2">
    <source>
        <dbReference type="ARBA" id="ARBA00022692"/>
    </source>
</evidence>
<keyword evidence="2 6" id="KW-0812">Transmembrane</keyword>
<keyword evidence="3 6" id="KW-1133">Transmembrane helix</keyword>
<dbReference type="PANTHER" id="PTHR33048:SF92">
    <property type="entry name" value="INTEGRAL MEMBRANE PROTEIN"/>
    <property type="match status" value="1"/>
</dbReference>
<accession>A0A2V1DAF2</accession>
<feature type="domain" description="Rhodopsin" evidence="7">
    <location>
        <begin position="30"/>
        <end position="274"/>
    </location>
</feature>
<evidence type="ECO:0000256" key="1">
    <source>
        <dbReference type="ARBA" id="ARBA00004141"/>
    </source>
</evidence>
<dbReference type="STRING" id="97972.A0A2V1DAF2"/>
<proteinExistence type="inferred from homology"/>
<evidence type="ECO:0000313" key="9">
    <source>
        <dbReference type="Proteomes" id="UP000244855"/>
    </source>
</evidence>
<dbReference type="OrthoDB" id="444631at2759"/>